<accession>B7AS98</accession>
<evidence type="ECO:0000313" key="7">
    <source>
        <dbReference type="EMBL" id="EEC57444.1"/>
    </source>
</evidence>
<keyword evidence="1 5" id="KW-0547">Nucleotide-binding</keyword>
<dbReference type="GO" id="GO:0043138">
    <property type="term" value="F:3'-5' DNA helicase activity"/>
    <property type="evidence" value="ECO:0007669"/>
    <property type="project" value="TreeGrafter"/>
</dbReference>
<feature type="binding site" evidence="5">
    <location>
        <begin position="12"/>
        <end position="19"/>
    </location>
    <ligand>
        <name>ATP</name>
        <dbReference type="ChEBI" id="CHEBI:30616"/>
    </ligand>
</feature>
<keyword evidence="3 5" id="KW-0347">Helicase</keyword>
<sequence length="163" mass="18453">MNSIIKNILVSAAAGSGKTAVLVERIIRMITDPDNHVDIERLVVVTFTNAAAAQMRERIGAALESMIEENPSDRNLQRQLAMIHMAQITTIDSFCLNILRNNYMNLDIDPGFRIADQGELELIKADVMGELLEKYYAGGNEDFLRTYQFVFGEKERQGNRRPY</sequence>
<dbReference type="PANTHER" id="PTHR11070">
    <property type="entry name" value="UVRD / RECB / PCRA DNA HELICASE FAMILY MEMBER"/>
    <property type="match status" value="1"/>
</dbReference>
<dbReference type="GO" id="GO:0016787">
    <property type="term" value="F:hydrolase activity"/>
    <property type="evidence" value="ECO:0007669"/>
    <property type="project" value="UniProtKB-UniRule"/>
</dbReference>
<proteinExistence type="predicted"/>
<dbReference type="InterPro" id="IPR000212">
    <property type="entry name" value="DNA_helicase_UvrD/REP"/>
</dbReference>
<dbReference type="InterPro" id="IPR027417">
    <property type="entry name" value="P-loop_NTPase"/>
</dbReference>
<evidence type="ECO:0000259" key="6">
    <source>
        <dbReference type="PROSITE" id="PS51198"/>
    </source>
</evidence>
<dbReference type="PROSITE" id="PS51198">
    <property type="entry name" value="UVRD_HELICASE_ATP_BIND"/>
    <property type="match status" value="1"/>
</dbReference>
<protein>
    <recommendedName>
        <fullName evidence="6">UvrD-like helicase ATP-binding domain-containing protein</fullName>
    </recommendedName>
</protein>
<dbReference type="Gene3D" id="3.40.50.300">
    <property type="entry name" value="P-loop containing nucleotide triphosphate hydrolases"/>
    <property type="match status" value="1"/>
</dbReference>
<evidence type="ECO:0000256" key="3">
    <source>
        <dbReference type="ARBA" id="ARBA00022806"/>
    </source>
</evidence>
<dbReference type="GO" id="GO:0005829">
    <property type="term" value="C:cytosol"/>
    <property type="evidence" value="ECO:0007669"/>
    <property type="project" value="TreeGrafter"/>
</dbReference>
<name>B7AS98_9FIRM</name>
<dbReference type="AlphaFoldDB" id="B7AS98"/>
<evidence type="ECO:0000256" key="5">
    <source>
        <dbReference type="PROSITE-ProRule" id="PRU00560"/>
    </source>
</evidence>
<gene>
    <name evidence="7" type="ORF">BACPEC_01953</name>
</gene>
<reference evidence="7 8" key="2">
    <citation type="submission" date="2008-11" db="EMBL/GenBank/DDBJ databases">
        <authorList>
            <person name="Fulton L."/>
            <person name="Clifton S."/>
            <person name="Fulton B."/>
            <person name="Xu J."/>
            <person name="Minx P."/>
            <person name="Pepin K.H."/>
            <person name="Johnson M."/>
            <person name="Bhonagiri V."/>
            <person name="Nash W.E."/>
            <person name="Mardis E.R."/>
            <person name="Wilson R.K."/>
        </authorList>
    </citation>
    <scope>NUCLEOTIDE SEQUENCE [LARGE SCALE GENOMIC DNA]</scope>
    <source>
        <strain evidence="7 8">ATCC 43243</strain>
    </source>
</reference>
<evidence type="ECO:0000256" key="2">
    <source>
        <dbReference type="ARBA" id="ARBA00022801"/>
    </source>
</evidence>
<dbReference type="STRING" id="483218.BACPEC_01953"/>
<dbReference type="eggNOG" id="COG1074">
    <property type="taxonomic scope" value="Bacteria"/>
</dbReference>
<dbReference type="EMBL" id="ABVQ01000036">
    <property type="protein sequence ID" value="EEC57444.1"/>
    <property type="molecule type" value="Genomic_DNA"/>
</dbReference>
<dbReference type="PANTHER" id="PTHR11070:SF48">
    <property type="entry name" value="ATP-DEPENDENT HELICASE_NUCLEASE SUBUNIT A"/>
    <property type="match status" value="1"/>
</dbReference>
<reference evidence="7 8" key="1">
    <citation type="submission" date="2008-11" db="EMBL/GenBank/DDBJ databases">
        <title>Draft genome sequence of Bacteroides pectinophilus (ATCC 43243).</title>
        <authorList>
            <person name="Sudarsanam P."/>
            <person name="Ley R."/>
            <person name="Guruge J."/>
            <person name="Turnbaugh P.J."/>
            <person name="Mahowald M."/>
            <person name="Liep D."/>
            <person name="Gordon J."/>
        </authorList>
    </citation>
    <scope>NUCLEOTIDE SEQUENCE [LARGE SCALE GENOMIC DNA]</scope>
    <source>
        <strain evidence="7 8">ATCC 43243</strain>
    </source>
</reference>
<dbReference type="SUPFAM" id="SSF52540">
    <property type="entry name" value="P-loop containing nucleoside triphosphate hydrolases"/>
    <property type="match status" value="1"/>
</dbReference>
<keyword evidence="8" id="KW-1185">Reference proteome</keyword>
<dbReference type="Proteomes" id="UP000003136">
    <property type="component" value="Unassembled WGS sequence"/>
</dbReference>
<dbReference type="InterPro" id="IPR014016">
    <property type="entry name" value="UvrD-like_ATP-bd"/>
</dbReference>
<dbReference type="GO" id="GO:0003677">
    <property type="term" value="F:DNA binding"/>
    <property type="evidence" value="ECO:0007669"/>
    <property type="project" value="InterPro"/>
</dbReference>
<dbReference type="GO" id="GO:0000725">
    <property type="term" value="P:recombinational repair"/>
    <property type="evidence" value="ECO:0007669"/>
    <property type="project" value="TreeGrafter"/>
</dbReference>
<dbReference type="GO" id="GO:0033202">
    <property type="term" value="C:DNA helicase complex"/>
    <property type="evidence" value="ECO:0007669"/>
    <property type="project" value="TreeGrafter"/>
</dbReference>
<feature type="domain" description="UvrD-like helicase ATP-binding" evidence="6">
    <location>
        <begin position="1"/>
        <end position="163"/>
    </location>
</feature>
<evidence type="ECO:0000256" key="1">
    <source>
        <dbReference type="ARBA" id="ARBA00022741"/>
    </source>
</evidence>
<keyword evidence="4 5" id="KW-0067">ATP-binding</keyword>
<dbReference type="GO" id="GO:0005524">
    <property type="term" value="F:ATP binding"/>
    <property type="evidence" value="ECO:0007669"/>
    <property type="project" value="UniProtKB-UniRule"/>
</dbReference>
<evidence type="ECO:0000256" key="4">
    <source>
        <dbReference type="ARBA" id="ARBA00022840"/>
    </source>
</evidence>
<keyword evidence="2 5" id="KW-0378">Hydrolase</keyword>
<dbReference type="HOGENOM" id="CLU_1623866_0_0_9"/>
<organism evidence="7 8">
    <name type="scientific">[Bacteroides] pectinophilus ATCC 43243</name>
    <dbReference type="NCBI Taxonomy" id="483218"/>
    <lineage>
        <taxon>Bacteria</taxon>
        <taxon>Bacillati</taxon>
        <taxon>Bacillota</taxon>
        <taxon>Clostridia</taxon>
        <taxon>Eubacteriales</taxon>
    </lineage>
</organism>
<evidence type="ECO:0000313" key="8">
    <source>
        <dbReference type="Proteomes" id="UP000003136"/>
    </source>
</evidence>
<dbReference type="Pfam" id="PF00580">
    <property type="entry name" value="UvrD-helicase"/>
    <property type="match status" value="1"/>
</dbReference>